<name>X1HCU7_9ZZZZ</name>
<dbReference type="EMBL" id="BARU01029529">
    <property type="protein sequence ID" value="GAH67976.1"/>
    <property type="molecule type" value="Genomic_DNA"/>
</dbReference>
<reference evidence="2" key="1">
    <citation type="journal article" date="2014" name="Front. Microbiol.">
        <title>High frequency of phylogenetically diverse reductive dehalogenase-homologous genes in deep subseafloor sedimentary metagenomes.</title>
        <authorList>
            <person name="Kawai M."/>
            <person name="Futagami T."/>
            <person name="Toyoda A."/>
            <person name="Takaki Y."/>
            <person name="Nishi S."/>
            <person name="Hori S."/>
            <person name="Arai W."/>
            <person name="Tsubouchi T."/>
            <person name="Morono Y."/>
            <person name="Uchiyama I."/>
            <person name="Ito T."/>
            <person name="Fujiyama A."/>
            <person name="Inagaki F."/>
            <person name="Takami H."/>
        </authorList>
    </citation>
    <scope>NUCLEOTIDE SEQUENCE</scope>
    <source>
        <strain evidence="2">Expedition CK06-06</strain>
    </source>
</reference>
<keyword evidence="1" id="KW-0808">Transferase</keyword>
<dbReference type="PANTHER" id="PTHR46401:SF2">
    <property type="entry name" value="GLYCOSYLTRANSFERASE WBBK-RELATED"/>
    <property type="match status" value="1"/>
</dbReference>
<dbReference type="SUPFAM" id="SSF53756">
    <property type="entry name" value="UDP-Glycosyltransferase/glycogen phosphorylase"/>
    <property type="match status" value="1"/>
</dbReference>
<proteinExistence type="predicted"/>
<dbReference type="PANTHER" id="PTHR46401">
    <property type="entry name" value="GLYCOSYLTRANSFERASE WBBK-RELATED"/>
    <property type="match status" value="1"/>
</dbReference>
<evidence type="ECO:0000256" key="1">
    <source>
        <dbReference type="ARBA" id="ARBA00022679"/>
    </source>
</evidence>
<accession>X1HCU7</accession>
<dbReference type="Pfam" id="PF13692">
    <property type="entry name" value="Glyco_trans_1_4"/>
    <property type="match status" value="1"/>
</dbReference>
<dbReference type="GO" id="GO:0009103">
    <property type="term" value="P:lipopolysaccharide biosynthetic process"/>
    <property type="evidence" value="ECO:0007669"/>
    <property type="project" value="TreeGrafter"/>
</dbReference>
<evidence type="ECO:0008006" key="3">
    <source>
        <dbReference type="Google" id="ProtNLM"/>
    </source>
</evidence>
<dbReference type="AlphaFoldDB" id="X1HCU7"/>
<dbReference type="Gene3D" id="3.40.50.2000">
    <property type="entry name" value="Glycogen Phosphorylase B"/>
    <property type="match status" value="1"/>
</dbReference>
<feature type="non-terminal residue" evidence="2">
    <location>
        <position position="1"/>
    </location>
</feature>
<sequence>NPKPEPLLEYEGYDLEVEAMRYGIADNVLILQNVPEEVMRAVYNASDLFVLLTKGGVFELTSIEAMACGIPILTTDASVMKYWLEQSNGGMGVKVEKKTPLTVVTKMLLHPNAFDTLGNYPALMEAIFGGSFFGYSCIPSVEDAVEKLKTLVNNPQMRDELGRNGYKFVRSLPISPSEVIRKWDELFSFLAP</sequence>
<gene>
    <name evidence="2" type="ORF">S03H2_46963</name>
</gene>
<protein>
    <recommendedName>
        <fullName evidence="3">Glycosyl transferase family 1 domain-containing protein</fullName>
    </recommendedName>
</protein>
<dbReference type="GO" id="GO:0016757">
    <property type="term" value="F:glycosyltransferase activity"/>
    <property type="evidence" value="ECO:0007669"/>
    <property type="project" value="TreeGrafter"/>
</dbReference>
<comment type="caution">
    <text evidence="2">The sequence shown here is derived from an EMBL/GenBank/DDBJ whole genome shotgun (WGS) entry which is preliminary data.</text>
</comment>
<organism evidence="2">
    <name type="scientific">marine sediment metagenome</name>
    <dbReference type="NCBI Taxonomy" id="412755"/>
    <lineage>
        <taxon>unclassified sequences</taxon>
        <taxon>metagenomes</taxon>
        <taxon>ecological metagenomes</taxon>
    </lineage>
</organism>
<evidence type="ECO:0000313" key="2">
    <source>
        <dbReference type="EMBL" id="GAH67976.1"/>
    </source>
</evidence>